<feature type="region of interest" description="Disordered" evidence="1">
    <location>
        <begin position="214"/>
        <end position="263"/>
    </location>
</feature>
<evidence type="ECO:0000256" key="1">
    <source>
        <dbReference type="SAM" id="MobiDB-lite"/>
    </source>
</evidence>
<gene>
    <name evidence="3" type="ORF">FHS13_002303</name>
</gene>
<evidence type="ECO:0000313" key="3">
    <source>
        <dbReference type="EMBL" id="MBB6120351.1"/>
    </source>
</evidence>
<dbReference type="Pfam" id="PF11303">
    <property type="entry name" value="DUF3105"/>
    <property type="match status" value="1"/>
</dbReference>
<evidence type="ECO:0000313" key="4">
    <source>
        <dbReference type="Proteomes" id="UP000536604"/>
    </source>
</evidence>
<feature type="transmembrane region" description="Helical" evidence="2">
    <location>
        <begin position="30"/>
        <end position="53"/>
    </location>
</feature>
<dbReference type="EMBL" id="JACHJO010000006">
    <property type="protein sequence ID" value="MBB6120351.1"/>
    <property type="molecule type" value="Genomic_DNA"/>
</dbReference>
<accession>A0A841IVX1</accession>
<proteinExistence type="predicted"/>
<dbReference type="InterPro" id="IPR021454">
    <property type="entry name" value="DUF3105"/>
</dbReference>
<evidence type="ECO:0000256" key="2">
    <source>
        <dbReference type="SAM" id="Phobius"/>
    </source>
</evidence>
<organism evidence="3 4">
    <name type="scientific">Nocardiopsis algeriensis</name>
    <dbReference type="NCBI Taxonomy" id="1478215"/>
    <lineage>
        <taxon>Bacteria</taxon>
        <taxon>Bacillati</taxon>
        <taxon>Actinomycetota</taxon>
        <taxon>Actinomycetes</taxon>
        <taxon>Streptosporangiales</taxon>
        <taxon>Nocardiopsidaceae</taxon>
        <taxon>Nocardiopsis</taxon>
    </lineage>
</organism>
<feature type="compositionally biased region" description="Acidic residues" evidence="1">
    <location>
        <begin position="222"/>
        <end position="241"/>
    </location>
</feature>
<dbReference type="AlphaFoldDB" id="A0A841IVX1"/>
<evidence type="ECO:0008006" key="5">
    <source>
        <dbReference type="Google" id="ProtNLM"/>
    </source>
</evidence>
<protein>
    <recommendedName>
        <fullName evidence="5">DUF3105 domain-containing protein</fullName>
    </recommendedName>
</protein>
<name>A0A841IVX1_9ACTN</name>
<keyword evidence="2" id="KW-0812">Transmembrane</keyword>
<sequence length="263" mass="28227">MAKKKTAEERRRRAAELRAERLKQERRRKILTVTGFTTAAVLVVGLLAFAVFMEVRSRVIPGVAEYEVGSYVHVGTGETVAYEQSPPVGGDHWSSWQNCAVYTEPVTTELAVHALEHGAVWITYDPELAQEEVDELAGMYNPGDYLVISPYEGEMDAPIVASSWGRQITAETAGDEALQKFVRAYERGRDVPEPGASCSGAVSENAAEVEAMLVETGGVGAEEMEGPGDTPAEDGPAEGAEDGGSQESGGEDSEEEPAEESTE</sequence>
<dbReference type="Proteomes" id="UP000536604">
    <property type="component" value="Unassembled WGS sequence"/>
</dbReference>
<keyword evidence="2" id="KW-1133">Transmembrane helix</keyword>
<comment type="caution">
    <text evidence="3">The sequence shown here is derived from an EMBL/GenBank/DDBJ whole genome shotgun (WGS) entry which is preliminary data.</text>
</comment>
<keyword evidence="2" id="KW-0472">Membrane</keyword>
<dbReference type="RefSeq" id="WP_184291332.1">
    <property type="nucleotide sequence ID" value="NZ_JACHJO010000006.1"/>
</dbReference>
<feature type="compositionally biased region" description="Acidic residues" evidence="1">
    <location>
        <begin position="249"/>
        <end position="263"/>
    </location>
</feature>
<reference evidence="3 4" key="1">
    <citation type="submission" date="2020-08" db="EMBL/GenBank/DDBJ databases">
        <title>Genomic Encyclopedia of Type Strains, Phase III (KMG-III): the genomes of soil and plant-associated and newly described type strains.</title>
        <authorList>
            <person name="Whitman W."/>
        </authorList>
    </citation>
    <scope>NUCLEOTIDE SEQUENCE [LARGE SCALE GENOMIC DNA]</scope>
    <source>
        <strain evidence="3 4">CECT 8712</strain>
    </source>
</reference>
<keyword evidence="4" id="KW-1185">Reference proteome</keyword>